<dbReference type="CDD" id="cd07067">
    <property type="entry name" value="HP_PGM_like"/>
    <property type="match status" value="1"/>
</dbReference>
<keyword evidence="2" id="KW-1185">Reference proteome</keyword>
<dbReference type="STRING" id="1420583.V473_11705"/>
<proteinExistence type="predicted"/>
<dbReference type="PATRIC" id="fig|1420583.3.peg.4637"/>
<dbReference type="InterPro" id="IPR029033">
    <property type="entry name" value="His_PPase_superfam"/>
</dbReference>
<evidence type="ECO:0000313" key="2">
    <source>
        <dbReference type="Proteomes" id="UP000052232"/>
    </source>
</evidence>
<gene>
    <name evidence="1" type="ORF">V473_11705</name>
</gene>
<name>A0A0J7XGT5_9SPHN</name>
<dbReference type="Gene3D" id="3.40.50.1240">
    <property type="entry name" value="Phosphoglycerate mutase-like"/>
    <property type="match status" value="1"/>
</dbReference>
<evidence type="ECO:0000313" key="1">
    <source>
        <dbReference type="EMBL" id="KMS50972.1"/>
    </source>
</evidence>
<dbReference type="Proteomes" id="UP000052232">
    <property type="component" value="Unassembled WGS sequence"/>
</dbReference>
<dbReference type="PANTHER" id="PTHR48100">
    <property type="entry name" value="BROAD-SPECIFICITY PHOSPHATASE YOR283W-RELATED"/>
    <property type="match status" value="1"/>
</dbReference>
<dbReference type="InterPro" id="IPR050275">
    <property type="entry name" value="PGM_Phosphatase"/>
</dbReference>
<protein>
    <submittedName>
        <fullName evidence="1">Phosphoglycerate mutase</fullName>
    </submittedName>
</protein>
<comment type="caution">
    <text evidence="1">The sequence shown here is derived from an EMBL/GenBank/DDBJ whole genome shotgun (WGS) entry which is preliminary data.</text>
</comment>
<dbReference type="InterPro" id="IPR013078">
    <property type="entry name" value="His_Pase_superF_clade-1"/>
</dbReference>
<sequence>MTHMRAIFIRHGESTGNAGVPCHDLAAIELTERGHEQARQVAASWTQAPALIVTSPYTRTRQTAAPTIARFPGVPVEVWPIEEFTYLQPARWNGTRSAERMPHLERYWSAADPDYCDGEGAESFRALLGRCEAALARLAAMPPASLVYVFGHGQFIQAARAIVADADLDERAKMRAFWRKGEPPAISNAQRLGFHWDGDRWACAPAIAA</sequence>
<accession>A0A0J7XGT5</accession>
<dbReference type="EMBL" id="JACT01000011">
    <property type="protein sequence ID" value="KMS50972.1"/>
    <property type="molecule type" value="Genomic_DNA"/>
</dbReference>
<dbReference type="GO" id="GO:0016791">
    <property type="term" value="F:phosphatase activity"/>
    <property type="evidence" value="ECO:0007669"/>
    <property type="project" value="TreeGrafter"/>
</dbReference>
<dbReference type="AlphaFoldDB" id="A0A0J7XGT5"/>
<reference evidence="1 2" key="1">
    <citation type="journal article" date="2015" name="G3 (Bethesda)">
        <title>Insights into Ongoing Evolution of the Hexachlorocyclohexane Catabolic Pathway from Comparative Genomics of Ten Sphingomonadaceae Strains.</title>
        <authorList>
            <person name="Pearce S.L."/>
            <person name="Oakeshott J.G."/>
            <person name="Pandey G."/>
        </authorList>
    </citation>
    <scope>NUCLEOTIDE SEQUENCE [LARGE SCALE GENOMIC DNA]</scope>
    <source>
        <strain evidence="1 2">LL01</strain>
    </source>
</reference>
<dbReference type="GO" id="GO:0005737">
    <property type="term" value="C:cytoplasm"/>
    <property type="evidence" value="ECO:0007669"/>
    <property type="project" value="TreeGrafter"/>
</dbReference>
<organism evidence="1 2">
    <name type="scientific">Sphingobium cupriresistens LL01</name>
    <dbReference type="NCBI Taxonomy" id="1420583"/>
    <lineage>
        <taxon>Bacteria</taxon>
        <taxon>Pseudomonadati</taxon>
        <taxon>Pseudomonadota</taxon>
        <taxon>Alphaproteobacteria</taxon>
        <taxon>Sphingomonadales</taxon>
        <taxon>Sphingomonadaceae</taxon>
        <taxon>Sphingobium</taxon>
    </lineage>
</organism>
<dbReference type="SUPFAM" id="SSF53254">
    <property type="entry name" value="Phosphoglycerate mutase-like"/>
    <property type="match status" value="1"/>
</dbReference>
<dbReference type="SMART" id="SM00855">
    <property type="entry name" value="PGAM"/>
    <property type="match status" value="1"/>
</dbReference>
<dbReference type="Pfam" id="PF00300">
    <property type="entry name" value="His_Phos_1"/>
    <property type="match status" value="1"/>
</dbReference>
<dbReference type="PANTHER" id="PTHR48100:SF1">
    <property type="entry name" value="HISTIDINE PHOSPHATASE FAMILY PROTEIN-RELATED"/>
    <property type="match status" value="1"/>
</dbReference>